<dbReference type="Proteomes" id="UP000315440">
    <property type="component" value="Unassembled WGS sequence"/>
</dbReference>
<dbReference type="SUPFAM" id="SSF48239">
    <property type="entry name" value="Terpenoid cyclases/Protein prenyltransferases"/>
    <property type="match status" value="1"/>
</dbReference>
<feature type="compositionally biased region" description="Polar residues" evidence="1">
    <location>
        <begin position="58"/>
        <end position="68"/>
    </location>
</feature>
<dbReference type="Gene3D" id="1.50.10.20">
    <property type="match status" value="1"/>
</dbReference>
<sequence length="201" mass="20924">MLASPRLRLFTGSDLPAPNPRRLADSPFANDTTHDPSGLARAARMAIARGRHALSAQRDASSHSTGSADESVLASRALVSRAMAASRPSGCRQADSPLPPVLRVVSQTSRGCGGVSAPQRRRCAESWCKGRDPLALERAAIGNEEAARLVAVQMADGGWGRAPGARSTLAETAAALLALSAWLPSAGTQETGPALRLVNRD</sequence>
<dbReference type="InterPro" id="IPR008930">
    <property type="entry name" value="Terpenoid_cyclase/PrenylTrfase"/>
</dbReference>
<dbReference type="EMBL" id="SJPQ01000004">
    <property type="protein sequence ID" value="TWT86474.1"/>
    <property type="molecule type" value="Genomic_DNA"/>
</dbReference>
<organism evidence="2 3">
    <name type="scientific">Pseudobythopirellula maris</name>
    <dbReference type="NCBI Taxonomy" id="2527991"/>
    <lineage>
        <taxon>Bacteria</taxon>
        <taxon>Pseudomonadati</taxon>
        <taxon>Planctomycetota</taxon>
        <taxon>Planctomycetia</taxon>
        <taxon>Pirellulales</taxon>
        <taxon>Lacipirellulaceae</taxon>
        <taxon>Pseudobythopirellula</taxon>
    </lineage>
</organism>
<dbReference type="AlphaFoldDB" id="A0A5C5ZGM8"/>
<name>A0A5C5ZGM8_9BACT</name>
<feature type="region of interest" description="Disordered" evidence="1">
    <location>
        <begin position="51"/>
        <end position="71"/>
    </location>
</feature>
<comment type="caution">
    <text evidence="2">The sequence shown here is derived from an EMBL/GenBank/DDBJ whole genome shotgun (WGS) entry which is preliminary data.</text>
</comment>
<protein>
    <submittedName>
        <fullName evidence="2">Uncharacterized protein</fullName>
    </submittedName>
</protein>
<evidence type="ECO:0000313" key="3">
    <source>
        <dbReference type="Proteomes" id="UP000315440"/>
    </source>
</evidence>
<dbReference type="RefSeq" id="WP_146402244.1">
    <property type="nucleotide sequence ID" value="NZ_SJPQ01000004.1"/>
</dbReference>
<keyword evidence="3" id="KW-1185">Reference proteome</keyword>
<proteinExistence type="predicted"/>
<accession>A0A5C5ZGM8</accession>
<reference evidence="2 3" key="1">
    <citation type="submission" date="2019-02" db="EMBL/GenBank/DDBJ databases">
        <title>Deep-cultivation of Planctomycetes and their phenomic and genomic characterization uncovers novel biology.</title>
        <authorList>
            <person name="Wiegand S."/>
            <person name="Jogler M."/>
            <person name="Boedeker C."/>
            <person name="Pinto D."/>
            <person name="Vollmers J."/>
            <person name="Rivas-Marin E."/>
            <person name="Kohn T."/>
            <person name="Peeters S.H."/>
            <person name="Heuer A."/>
            <person name="Rast P."/>
            <person name="Oberbeckmann S."/>
            <person name="Bunk B."/>
            <person name="Jeske O."/>
            <person name="Meyerdierks A."/>
            <person name="Storesund J.E."/>
            <person name="Kallscheuer N."/>
            <person name="Luecker S."/>
            <person name="Lage O.M."/>
            <person name="Pohl T."/>
            <person name="Merkel B.J."/>
            <person name="Hornburger P."/>
            <person name="Mueller R.-W."/>
            <person name="Bruemmer F."/>
            <person name="Labrenz M."/>
            <person name="Spormann A.M."/>
            <person name="Op Den Camp H."/>
            <person name="Overmann J."/>
            <person name="Amann R."/>
            <person name="Jetten M.S.M."/>
            <person name="Mascher T."/>
            <person name="Medema M.H."/>
            <person name="Devos D.P."/>
            <person name="Kaster A.-K."/>
            <person name="Ovreas L."/>
            <person name="Rohde M."/>
            <person name="Galperin M.Y."/>
            <person name="Jogler C."/>
        </authorList>
    </citation>
    <scope>NUCLEOTIDE SEQUENCE [LARGE SCALE GENOMIC DNA]</scope>
    <source>
        <strain evidence="2 3">Mal64</strain>
    </source>
</reference>
<gene>
    <name evidence="2" type="ORF">Mal64_32990</name>
</gene>
<evidence type="ECO:0000256" key="1">
    <source>
        <dbReference type="SAM" id="MobiDB-lite"/>
    </source>
</evidence>
<feature type="region of interest" description="Disordered" evidence="1">
    <location>
        <begin position="1"/>
        <end position="39"/>
    </location>
</feature>
<evidence type="ECO:0000313" key="2">
    <source>
        <dbReference type="EMBL" id="TWT86474.1"/>
    </source>
</evidence>